<protein>
    <submittedName>
        <fullName evidence="3">Epimerase</fullName>
    </submittedName>
</protein>
<dbReference type="RefSeq" id="WP_064208327.1">
    <property type="nucleotide sequence ID" value="NZ_CANCWT010000005.1"/>
</dbReference>
<comment type="caution">
    <text evidence="3">The sequence shown here is derived from an EMBL/GenBank/DDBJ whole genome shotgun (WGS) entry which is preliminary data.</text>
</comment>
<dbReference type="InterPro" id="IPR036291">
    <property type="entry name" value="NAD(P)-bd_dom_sf"/>
</dbReference>
<reference evidence="4" key="1">
    <citation type="submission" date="2016-03" db="EMBL/GenBank/DDBJ databases">
        <authorList>
            <person name="Johnson T.J."/>
            <person name="Youmans B."/>
            <person name="Case K."/>
            <person name="Noll S."/>
        </authorList>
    </citation>
    <scope>NUCLEOTIDE SEQUENCE [LARGE SCALE GENOMIC DNA]</scope>
    <source>
        <strain evidence="4">UMNLAv8</strain>
    </source>
</reference>
<gene>
    <name evidence="3" type="ORF">A3O14_07725</name>
</gene>
<proteinExistence type="inferred from homology"/>
<dbReference type="AlphaFoldDB" id="A0A179C0B3"/>
<evidence type="ECO:0000313" key="3">
    <source>
        <dbReference type="EMBL" id="OAQ06549.1"/>
    </source>
</evidence>
<dbReference type="Gene3D" id="3.90.25.10">
    <property type="entry name" value="UDP-galactose 4-epimerase, domain 1"/>
    <property type="match status" value="1"/>
</dbReference>
<dbReference type="Proteomes" id="UP000078520">
    <property type="component" value="Unassembled WGS sequence"/>
</dbReference>
<dbReference type="EMBL" id="LVKI01000057">
    <property type="protein sequence ID" value="OAQ06549.1"/>
    <property type="molecule type" value="Genomic_DNA"/>
</dbReference>
<dbReference type="Gene3D" id="3.40.50.720">
    <property type="entry name" value="NAD(P)-binding Rossmann-like Domain"/>
    <property type="match status" value="1"/>
</dbReference>
<evidence type="ECO:0000313" key="4">
    <source>
        <dbReference type="Proteomes" id="UP000078520"/>
    </source>
</evidence>
<organism evidence="3 4">
    <name type="scientific">Ligilactobacillus aviarius</name>
    <dbReference type="NCBI Taxonomy" id="1606"/>
    <lineage>
        <taxon>Bacteria</taxon>
        <taxon>Bacillati</taxon>
        <taxon>Bacillota</taxon>
        <taxon>Bacilli</taxon>
        <taxon>Lactobacillales</taxon>
        <taxon>Lactobacillaceae</taxon>
        <taxon>Ligilactobacillus</taxon>
    </lineage>
</organism>
<accession>A0A179C0B3</accession>
<sequence>MSNVLITGGAGFVGSNLADRLVAQGDKVTIVDDLSMGLVENIPDSDLVTFYEESITNKEFMEHLLVKNKFDYIYLFAGVASVADSVARPYETHQVNQEANVFLLEVIRKRKLPVKKILFASSAAVYGDDPQLPKTELSRIKPLTPYAIDKFASERYMIDYGNLYDLPTVAVRFFNIFGPKQNPSSPYSGVISIITDCIREGKTFNLYGDGEQVRDFVYIDDVIDALLLLTRSDKAAEAHGTYNIAAGKKTSVNDMIAAYEKITGKKLDINQEAARQGDIKYSYADISKLAGLGYKPVYNIETGLEKYWEYINK</sequence>
<evidence type="ECO:0000256" key="1">
    <source>
        <dbReference type="ARBA" id="ARBA00007637"/>
    </source>
</evidence>
<feature type="domain" description="NAD-dependent epimerase/dehydratase" evidence="2">
    <location>
        <begin position="4"/>
        <end position="245"/>
    </location>
</feature>
<evidence type="ECO:0000259" key="2">
    <source>
        <dbReference type="Pfam" id="PF01370"/>
    </source>
</evidence>
<dbReference type="OrthoDB" id="9811743at2"/>
<comment type="similarity">
    <text evidence="1">Belongs to the NAD(P)-dependent epimerase/dehydratase family.</text>
</comment>
<dbReference type="Pfam" id="PF01370">
    <property type="entry name" value="Epimerase"/>
    <property type="match status" value="1"/>
</dbReference>
<dbReference type="SUPFAM" id="SSF51735">
    <property type="entry name" value="NAD(P)-binding Rossmann-fold domains"/>
    <property type="match status" value="1"/>
</dbReference>
<dbReference type="InterPro" id="IPR001509">
    <property type="entry name" value="Epimerase_deHydtase"/>
</dbReference>
<dbReference type="PANTHER" id="PTHR43000">
    <property type="entry name" value="DTDP-D-GLUCOSE 4,6-DEHYDRATASE-RELATED"/>
    <property type="match status" value="1"/>
</dbReference>
<name>A0A179C0B3_9LACO</name>